<organism evidence="2 3">
    <name type="scientific">Meloidogyne javanica</name>
    <name type="common">Root-knot nematode worm</name>
    <dbReference type="NCBI Taxonomy" id="6303"/>
    <lineage>
        <taxon>Eukaryota</taxon>
        <taxon>Metazoa</taxon>
        <taxon>Ecdysozoa</taxon>
        <taxon>Nematoda</taxon>
        <taxon>Chromadorea</taxon>
        <taxon>Rhabditida</taxon>
        <taxon>Tylenchina</taxon>
        <taxon>Tylenchomorpha</taxon>
        <taxon>Tylenchoidea</taxon>
        <taxon>Meloidogynidae</taxon>
        <taxon>Meloidogyninae</taxon>
        <taxon>Meloidogyne</taxon>
        <taxon>Meloidogyne incognita group</taxon>
    </lineage>
</organism>
<feature type="region of interest" description="Disordered" evidence="1">
    <location>
        <begin position="42"/>
        <end position="70"/>
    </location>
</feature>
<sequence>MEPRTASDIKDLIVCEQPNALNMLGNISAGLPYDPAIVSISMNPPPEPKMPTKLNMMGPPRVGGMSGNVGGQHNTTSGIYLLVFK</sequence>
<evidence type="ECO:0000256" key="1">
    <source>
        <dbReference type="SAM" id="MobiDB-lite"/>
    </source>
</evidence>
<evidence type="ECO:0000313" key="2">
    <source>
        <dbReference type="Proteomes" id="UP000887561"/>
    </source>
</evidence>
<dbReference type="AlphaFoldDB" id="A0A915N2L0"/>
<accession>A0A915N2L0</accession>
<evidence type="ECO:0000313" key="3">
    <source>
        <dbReference type="WBParaSite" id="scaffold6415_cov250.g10821"/>
    </source>
</evidence>
<proteinExistence type="predicted"/>
<name>A0A915N2L0_MELJA</name>
<dbReference type="Proteomes" id="UP000887561">
    <property type="component" value="Unplaced"/>
</dbReference>
<dbReference type="WBParaSite" id="scaffold6415_cov250.g10821">
    <property type="protein sequence ID" value="scaffold6415_cov250.g10821"/>
    <property type="gene ID" value="scaffold6415_cov250.g10821"/>
</dbReference>
<keyword evidence="2" id="KW-1185">Reference proteome</keyword>
<protein>
    <submittedName>
        <fullName evidence="3">Uncharacterized protein</fullName>
    </submittedName>
</protein>
<reference evidence="3" key="1">
    <citation type="submission" date="2022-11" db="UniProtKB">
        <authorList>
            <consortium name="WormBaseParasite"/>
        </authorList>
    </citation>
    <scope>IDENTIFICATION</scope>
</reference>